<proteinExistence type="predicted"/>
<protein>
    <submittedName>
        <fullName evidence="1">Uncharacterized protein</fullName>
    </submittedName>
</protein>
<dbReference type="KEGG" id="rin:ACS15_0654"/>
<name>A0AAC9FPK7_9RALS</name>
<dbReference type="AlphaFoldDB" id="A0AAC9FPK7"/>
<evidence type="ECO:0000313" key="2">
    <source>
        <dbReference type="Proteomes" id="UP000077927"/>
    </source>
</evidence>
<sequence>MAAVLALSVNPLPVISREQVRARLDLRQREVMGDLPTAIAHHGDGAGASSADD</sequence>
<organism evidence="1 2">
    <name type="scientific">Ralstonia insidiosa</name>
    <dbReference type="NCBI Taxonomy" id="190721"/>
    <lineage>
        <taxon>Bacteria</taxon>
        <taxon>Pseudomonadati</taxon>
        <taxon>Pseudomonadota</taxon>
        <taxon>Betaproteobacteria</taxon>
        <taxon>Burkholderiales</taxon>
        <taxon>Burkholderiaceae</taxon>
        <taxon>Ralstonia</taxon>
    </lineage>
</organism>
<dbReference type="EMBL" id="CP012605">
    <property type="protein sequence ID" value="ANH71812.1"/>
    <property type="molecule type" value="Genomic_DNA"/>
</dbReference>
<evidence type="ECO:0000313" key="1">
    <source>
        <dbReference type="EMBL" id="ANH71812.1"/>
    </source>
</evidence>
<dbReference type="Proteomes" id="UP000077927">
    <property type="component" value="Chromosome 1"/>
</dbReference>
<reference evidence="1 2" key="1">
    <citation type="submission" date="2015-09" db="EMBL/GenBank/DDBJ databases">
        <authorList>
            <person name="Xu Y."/>
            <person name="Nagy A."/>
            <person name="Liu N.T."/>
            <person name="Nou X."/>
        </authorList>
    </citation>
    <scope>NUCLEOTIDE SEQUENCE [LARGE SCALE GENOMIC DNA]</scope>
    <source>
        <strain evidence="1 2">FC1138</strain>
    </source>
</reference>
<gene>
    <name evidence="1" type="ORF">ACS15_0654</name>
</gene>
<accession>A0AAC9FPK7</accession>